<gene>
    <name evidence="9" type="primary">PLEST003631</name>
    <name evidence="9" type="ORF">PLESTB_000564000</name>
</gene>
<comment type="caution">
    <text evidence="9">The sequence shown here is derived from an EMBL/GenBank/DDBJ whole genome shotgun (WGS) entry which is preliminary data.</text>
</comment>
<evidence type="ECO:0000259" key="8">
    <source>
        <dbReference type="PROSITE" id="PS51329"/>
    </source>
</evidence>
<dbReference type="SMART" id="SM00673">
    <property type="entry name" value="CARP"/>
    <property type="match status" value="2"/>
</dbReference>
<dbReference type="PROSITE" id="PS51329">
    <property type="entry name" value="C_CAP_COFACTOR_C"/>
    <property type="match status" value="1"/>
</dbReference>
<sequence>MQPRREVWEYGGIPLQSLCPQLDGVQTLLSFHGKLFARSKAGRQGQRIVAPSDVAQVLELTTNQVDVLTEVLAALSFANAAAVGGAAAAAAAPAAPLGQEEIYLHELSLFLLAQLFSKEAQRADAVEYWPDPNSSGFAAAVGGAGFGAGQELLSPTRRSQPGGRSLLRQQLQGHLRAQIMAMRGFGDYLRRNLKPAIEVVLETWPPAPGTLVSERELDRLGFVLGATTGGRGSLEAESISGAVGATHGGPGGQYVPLSVEAAVGALRAVWQEECVDSPRLLAFSTTSLNSSASSPSPKFQRSMGMVAPAGQVDDSAISGVYRGTVVRGEGDLPHGDVRISDCHEAVIYLLAPLQAAFISGCSDCTVVVGAVGRLLRVERCDKVQVIAAANRLLIASCHECSFNVGTPRPPALIGDNRFLRLGPFNTRYERQSVHVREVGLRCDLPNRFDSPVVLVGKDRKSLAGSTSNSPRPGGGAGGGGTSSSSSSSAAAAAAKSSFSLQSPDEFLPFVVPFLGGSGPLAAGAAPALASRWNHLASSAQRGPGPLYLFPLPPDYERALQRRLSLTHDMRNKFKQAGLTKDKERELNDAIQGYFKEWLVGSNLLRQIYDLSTLEKEEMAAASASAAAVGLSPIPGPAGLAEARGGGGGGAGGC</sequence>
<dbReference type="InterPro" id="IPR006599">
    <property type="entry name" value="CARP_motif"/>
</dbReference>
<evidence type="ECO:0000313" key="10">
    <source>
        <dbReference type="Proteomes" id="UP001165080"/>
    </source>
</evidence>
<dbReference type="PANTHER" id="PTHR16052:SF0">
    <property type="entry name" value="TBCC DOMAIN-CONTAINING PROTEIN 1"/>
    <property type="match status" value="1"/>
</dbReference>
<protein>
    <recommendedName>
        <fullName evidence="4">TBCC domain-containing protein 1</fullName>
    </recommendedName>
</protein>
<evidence type="ECO:0000256" key="5">
    <source>
        <dbReference type="ARBA" id="ARBA00022490"/>
    </source>
</evidence>
<keyword evidence="10" id="KW-1185">Reference proteome</keyword>
<name>A0A9W6F0Q7_9CHLO</name>
<dbReference type="InterPro" id="IPR039589">
    <property type="entry name" value="TBCC1"/>
</dbReference>
<evidence type="ECO:0000256" key="2">
    <source>
        <dbReference type="ARBA" id="ARBA00004647"/>
    </source>
</evidence>
<feature type="compositionally biased region" description="Gly residues" evidence="7">
    <location>
        <begin position="472"/>
        <end position="481"/>
    </location>
</feature>
<accession>A0A9W6F0Q7</accession>
<evidence type="ECO:0000256" key="6">
    <source>
        <dbReference type="ARBA" id="ARBA00023212"/>
    </source>
</evidence>
<evidence type="ECO:0000256" key="1">
    <source>
        <dbReference type="ARBA" id="ARBA00004300"/>
    </source>
</evidence>
<comment type="similarity">
    <text evidence="3">Belongs to the TBCC family.</text>
</comment>
<evidence type="ECO:0000256" key="4">
    <source>
        <dbReference type="ARBA" id="ARBA00017559"/>
    </source>
</evidence>
<keyword evidence="6" id="KW-0206">Cytoskeleton</keyword>
<evidence type="ECO:0000313" key="9">
    <source>
        <dbReference type="EMBL" id="GLC51929.1"/>
    </source>
</evidence>
<dbReference type="Proteomes" id="UP001165080">
    <property type="component" value="Unassembled WGS sequence"/>
</dbReference>
<dbReference type="Pfam" id="PF07986">
    <property type="entry name" value="TBCC"/>
    <property type="match status" value="1"/>
</dbReference>
<keyword evidence="5" id="KW-0963">Cytoplasm</keyword>
<feature type="region of interest" description="Disordered" evidence="7">
    <location>
        <begin position="459"/>
        <end position="487"/>
    </location>
</feature>
<evidence type="ECO:0000256" key="3">
    <source>
        <dbReference type="ARBA" id="ARBA00008848"/>
    </source>
</evidence>
<comment type="subcellular location">
    <subcellularLocation>
        <location evidence="1">Cytoplasm</location>
        <location evidence="1">Cytoskeleton</location>
        <location evidence="1">Microtubule organizing center</location>
        <location evidence="1">Centrosome</location>
    </subcellularLocation>
    <subcellularLocation>
        <location evidence="2">Cytoplasm</location>
        <location evidence="2">Cytoskeleton</location>
        <location evidence="2">Spindle pole</location>
    </subcellularLocation>
</comment>
<dbReference type="InterPro" id="IPR016098">
    <property type="entry name" value="CAP/MinC_C"/>
</dbReference>
<dbReference type="PANTHER" id="PTHR16052">
    <property type="entry name" value="TBCC DOMAIN-CONTAINING PROTEIN 1"/>
    <property type="match status" value="1"/>
</dbReference>
<dbReference type="EMBL" id="BRXU01000005">
    <property type="protein sequence ID" value="GLC51929.1"/>
    <property type="molecule type" value="Genomic_DNA"/>
</dbReference>
<organism evidence="9 10">
    <name type="scientific">Pleodorina starrii</name>
    <dbReference type="NCBI Taxonomy" id="330485"/>
    <lineage>
        <taxon>Eukaryota</taxon>
        <taxon>Viridiplantae</taxon>
        <taxon>Chlorophyta</taxon>
        <taxon>core chlorophytes</taxon>
        <taxon>Chlorophyceae</taxon>
        <taxon>CS clade</taxon>
        <taxon>Chlamydomonadales</taxon>
        <taxon>Volvocaceae</taxon>
        <taxon>Pleodorina</taxon>
    </lineage>
</organism>
<dbReference type="InterPro" id="IPR017901">
    <property type="entry name" value="C-CAP_CF_C-like"/>
</dbReference>
<evidence type="ECO:0000256" key="7">
    <source>
        <dbReference type="SAM" id="MobiDB-lite"/>
    </source>
</evidence>
<dbReference type="GO" id="GO:0000922">
    <property type="term" value="C:spindle pole"/>
    <property type="evidence" value="ECO:0007669"/>
    <property type="project" value="UniProtKB-SubCell"/>
</dbReference>
<dbReference type="Gene3D" id="2.160.20.70">
    <property type="match status" value="1"/>
</dbReference>
<feature type="domain" description="C-CAP/cofactor C-like" evidence="8">
    <location>
        <begin position="295"/>
        <end position="440"/>
    </location>
</feature>
<dbReference type="InterPro" id="IPR012945">
    <property type="entry name" value="Tubulin-bd_cofactor_C_dom"/>
</dbReference>
<reference evidence="9 10" key="1">
    <citation type="journal article" date="2023" name="Commun. Biol.">
        <title>Reorganization of the ancestral sex-determining regions during the evolution of trioecy in Pleodorina starrii.</title>
        <authorList>
            <person name="Takahashi K."/>
            <person name="Suzuki S."/>
            <person name="Kawai-Toyooka H."/>
            <person name="Yamamoto K."/>
            <person name="Hamaji T."/>
            <person name="Ootsuki R."/>
            <person name="Yamaguchi H."/>
            <person name="Kawachi M."/>
            <person name="Higashiyama T."/>
            <person name="Nozaki H."/>
        </authorList>
    </citation>
    <scope>NUCLEOTIDE SEQUENCE [LARGE SCALE GENOMIC DNA]</scope>
    <source>
        <strain evidence="9 10">NIES-4479</strain>
    </source>
</reference>
<dbReference type="OrthoDB" id="427777at2759"/>
<proteinExistence type="inferred from homology"/>
<dbReference type="AlphaFoldDB" id="A0A9W6F0Q7"/>